<reference evidence="2 4" key="1">
    <citation type="journal article" date="2012" name="Nature">
        <title>Algal genomes reveal evolutionary mosaicism and the fate of nucleomorphs.</title>
        <authorList>
            <consortium name="DOE Joint Genome Institute"/>
            <person name="Curtis B.A."/>
            <person name="Tanifuji G."/>
            <person name="Burki F."/>
            <person name="Gruber A."/>
            <person name="Irimia M."/>
            <person name="Maruyama S."/>
            <person name="Arias M.C."/>
            <person name="Ball S.G."/>
            <person name="Gile G.H."/>
            <person name="Hirakawa Y."/>
            <person name="Hopkins J.F."/>
            <person name="Kuo A."/>
            <person name="Rensing S.A."/>
            <person name="Schmutz J."/>
            <person name="Symeonidi A."/>
            <person name="Elias M."/>
            <person name="Eveleigh R.J."/>
            <person name="Herman E.K."/>
            <person name="Klute M.J."/>
            <person name="Nakayama T."/>
            <person name="Obornik M."/>
            <person name="Reyes-Prieto A."/>
            <person name="Armbrust E.V."/>
            <person name="Aves S.J."/>
            <person name="Beiko R.G."/>
            <person name="Coutinho P."/>
            <person name="Dacks J.B."/>
            <person name="Durnford D.G."/>
            <person name="Fast N.M."/>
            <person name="Green B.R."/>
            <person name="Grisdale C.J."/>
            <person name="Hempel F."/>
            <person name="Henrissat B."/>
            <person name="Hoppner M.P."/>
            <person name="Ishida K."/>
            <person name="Kim E."/>
            <person name="Koreny L."/>
            <person name="Kroth P.G."/>
            <person name="Liu Y."/>
            <person name="Malik S.B."/>
            <person name="Maier U.G."/>
            <person name="McRose D."/>
            <person name="Mock T."/>
            <person name="Neilson J.A."/>
            <person name="Onodera N.T."/>
            <person name="Poole A.M."/>
            <person name="Pritham E.J."/>
            <person name="Richards T.A."/>
            <person name="Rocap G."/>
            <person name="Roy S.W."/>
            <person name="Sarai C."/>
            <person name="Schaack S."/>
            <person name="Shirato S."/>
            <person name="Slamovits C.H."/>
            <person name="Spencer D.F."/>
            <person name="Suzuki S."/>
            <person name="Worden A.Z."/>
            <person name="Zauner S."/>
            <person name="Barry K."/>
            <person name="Bell C."/>
            <person name="Bharti A.K."/>
            <person name="Crow J.A."/>
            <person name="Grimwood J."/>
            <person name="Kramer R."/>
            <person name="Lindquist E."/>
            <person name="Lucas S."/>
            <person name="Salamov A."/>
            <person name="McFadden G.I."/>
            <person name="Lane C.E."/>
            <person name="Keeling P.J."/>
            <person name="Gray M.W."/>
            <person name="Grigoriev I.V."/>
            <person name="Archibald J.M."/>
        </authorList>
    </citation>
    <scope>NUCLEOTIDE SEQUENCE</scope>
    <source>
        <strain evidence="2 4">CCMP2712</strain>
    </source>
</reference>
<dbReference type="PaxDb" id="55529-EKX52409"/>
<dbReference type="EnsemblProtists" id="EKX52409">
    <property type="protein sequence ID" value="EKX52409"/>
    <property type="gene ID" value="GUITHDRAFT_150544"/>
</dbReference>
<evidence type="ECO:0000313" key="4">
    <source>
        <dbReference type="Proteomes" id="UP000011087"/>
    </source>
</evidence>
<reference evidence="3" key="3">
    <citation type="submission" date="2016-03" db="UniProtKB">
        <authorList>
            <consortium name="EnsemblProtists"/>
        </authorList>
    </citation>
    <scope>IDENTIFICATION</scope>
</reference>
<evidence type="ECO:0000313" key="3">
    <source>
        <dbReference type="EnsemblProtists" id="EKX52409"/>
    </source>
</evidence>
<evidence type="ECO:0000256" key="1">
    <source>
        <dbReference type="SAM" id="SignalP"/>
    </source>
</evidence>
<keyword evidence="1" id="KW-0732">Signal</keyword>
<dbReference type="HOGENOM" id="CLU_1513350_0_0_1"/>
<sequence length="178" mass="20155">MTTSLPILVSILLTSLICQIYSFTPSPVEWNLQCRKRANPDNRCVRTCAQVLPQEDRLHVANGDQLNSEVEENANEASKDIQASSQIMRWLGSQYTTKKTTKQYLESIQMDIELQESRKRRPDDFGDELGEASDERPTFKVAGLSNLELSKRQRIKMALRNGISYIAKSAGSILNFSK</sequence>
<reference evidence="4" key="2">
    <citation type="submission" date="2012-11" db="EMBL/GenBank/DDBJ databases">
        <authorList>
            <person name="Kuo A."/>
            <person name="Curtis B.A."/>
            <person name="Tanifuji G."/>
            <person name="Burki F."/>
            <person name="Gruber A."/>
            <person name="Irimia M."/>
            <person name="Maruyama S."/>
            <person name="Arias M.C."/>
            <person name="Ball S.G."/>
            <person name="Gile G.H."/>
            <person name="Hirakawa Y."/>
            <person name="Hopkins J.F."/>
            <person name="Rensing S.A."/>
            <person name="Schmutz J."/>
            <person name="Symeonidi A."/>
            <person name="Elias M."/>
            <person name="Eveleigh R.J."/>
            <person name="Herman E.K."/>
            <person name="Klute M.J."/>
            <person name="Nakayama T."/>
            <person name="Obornik M."/>
            <person name="Reyes-Prieto A."/>
            <person name="Armbrust E.V."/>
            <person name="Aves S.J."/>
            <person name="Beiko R.G."/>
            <person name="Coutinho P."/>
            <person name="Dacks J.B."/>
            <person name="Durnford D.G."/>
            <person name="Fast N.M."/>
            <person name="Green B.R."/>
            <person name="Grisdale C."/>
            <person name="Hempe F."/>
            <person name="Henrissat B."/>
            <person name="Hoppner M.P."/>
            <person name="Ishida K.-I."/>
            <person name="Kim E."/>
            <person name="Koreny L."/>
            <person name="Kroth P.G."/>
            <person name="Liu Y."/>
            <person name="Malik S.-B."/>
            <person name="Maier U.G."/>
            <person name="McRose D."/>
            <person name="Mock T."/>
            <person name="Neilson J.A."/>
            <person name="Onodera N.T."/>
            <person name="Poole A.M."/>
            <person name="Pritham E.J."/>
            <person name="Richards T.A."/>
            <person name="Rocap G."/>
            <person name="Roy S.W."/>
            <person name="Sarai C."/>
            <person name="Schaack S."/>
            <person name="Shirato S."/>
            <person name="Slamovits C.H."/>
            <person name="Spencer D.F."/>
            <person name="Suzuki S."/>
            <person name="Worden A.Z."/>
            <person name="Zauner S."/>
            <person name="Barry K."/>
            <person name="Bell C."/>
            <person name="Bharti A.K."/>
            <person name="Crow J.A."/>
            <person name="Grimwood J."/>
            <person name="Kramer R."/>
            <person name="Lindquist E."/>
            <person name="Lucas S."/>
            <person name="Salamov A."/>
            <person name="McFadden G.I."/>
            <person name="Lane C.E."/>
            <person name="Keeling P.J."/>
            <person name="Gray M.W."/>
            <person name="Grigoriev I.V."/>
            <person name="Archibald J.M."/>
        </authorList>
    </citation>
    <scope>NUCLEOTIDE SEQUENCE</scope>
    <source>
        <strain evidence="4">CCMP2712</strain>
    </source>
</reference>
<name>L1JVR5_GUITC</name>
<evidence type="ECO:0000313" key="2">
    <source>
        <dbReference type="EMBL" id="EKX52409.1"/>
    </source>
</evidence>
<keyword evidence="4" id="KW-1185">Reference proteome</keyword>
<dbReference type="GeneID" id="17309403"/>
<accession>L1JVR5</accession>
<proteinExistence type="predicted"/>
<organism evidence="2">
    <name type="scientific">Guillardia theta (strain CCMP2712)</name>
    <name type="common">Cryptophyte</name>
    <dbReference type="NCBI Taxonomy" id="905079"/>
    <lineage>
        <taxon>Eukaryota</taxon>
        <taxon>Cryptophyceae</taxon>
        <taxon>Pyrenomonadales</taxon>
        <taxon>Geminigeraceae</taxon>
        <taxon>Guillardia</taxon>
    </lineage>
</organism>
<protein>
    <submittedName>
        <fullName evidence="2 3">Uncharacterized protein</fullName>
    </submittedName>
</protein>
<dbReference type="KEGG" id="gtt:GUITHDRAFT_150544"/>
<feature type="chain" id="PRO_5008771843" evidence="1">
    <location>
        <begin position="23"/>
        <end position="178"/>
    </location>
</feature>
<dbReference type="Proteomes" id="UP000011087">
    <property type="component" value="Unassembled WGS sequence"/>
</dbReference>
<gene>
    <name evidence="2" type="ORF">GUITHDRAFT_150544</name>
</gene>
<dbReference type="EMBL" id="JH992972">
    <property type="protein sequence ID" value="EKX52409.1"/>
    <property type="molecule type" value="Genomic_DNA"/>
</dbReference>
<dbReference type="RefSeq" id="XP_005839389.1">
    <property type="nucleotide sequence ID" value="XM_005839332.1"/>
</dbReference>
<feature type="signal peptide" evidence="1">
    <location>
        <begin position="1"/>
        <end position="22"/>
    </location>
</feature>
<dbReference type="AlphaFoldDB" id="L1JVR5"/>